<evidence type="ECO:0000313" key="14">
    <source>
        <dbReference type="Proteomes" id="UP000218690"/>
    </source>
</evidence>
<evidence type="ECO:0000256" key="5">
    <source>
        <dbReference type="ARBA" id="ARBA00022598"/>
    </source>
</evidence>
<dbReference type="AlphaFoldDB" id="A0A2A4AFI3"/>
<accession>A0A2A4AFI3</accession>
<comment type="pathway">
    <text evidence="1 11">Purine metabolism; IMP biosynthesis via de novo pathway; 5-amino-1-(5-phospho-D-ribosyl)imidazole-4-carboxamide from 5-amino-1-(5-phospho-D-ribosyl)imidazole-4-carboxylate: step 1/2.</text>
</comment>
<dbReference type="Pfam" id="PF01259">
    <property type="entry name" value="SAICAR_synt"/>
    <property type="match status" value="1"/>
</dbReference>
<dbReference type="CDD" id="cd01414">
    <property type="entry name" value="SAICAR_synt_Sc"/>
    <property type="match status" value="1"/>
</dbReference>
<evidence type="ECO:0000313" key="13">
    <source>
        <dbReference type="EMBL" id="PCC82545.1"/>
    </source>
</evidence>
<evidence type="ECO:0000256" key="8">
    <source>
        <dbReference type="ARBA" id="ARBA00022840"/>
    </source>
</evidence>
<dbReference type="UniPathway" id="UPA00074">
    <property type="reaction ID" value="UER00131"/>
</dbReference>
<keyword evidence="8 11" id="KW-0067">ATP-binding</keyword>
<dbReference type="Proteomes" id="UP000218690">
    <property type="component" value="Unassembled WGS sequence"/>
</dbReference>
<organism evidence="13 14">
    <name type="scientific">Corynebacterium accolens</name>
    <dbReference type="NCBI Taxonomy" id="38284"/>
    <lineage>
        <taxon>Bacteria</taxon>
        <taxon>Bacillati</taxon>
        <taxon>Actinomycetota</taxon>
        <taxon>Actinomycetes</taxon>
        <taxon>Mycobacteriales</taxon>
        <taxon>Corynebacteriaceae</taxon>
        <taxon>Corynebacterium</taxon>
    </lineage>
</organism>
<proteinExistence type="inferred from homology"/>
<comment type="similarity">
    <text evidence="2 11">Belongs to the SAICAR synthetase family.</text>
</comment>
<protein>
    <recommendedName>
        <fullName evidence="4 11">Phosphoribosylaminoimidazole-succinocarboxamide synthase</fullName>
        <ecNumber evidence="3 11">6.3.2.6</ecNumber>
    </recommendedName>
    <alternativeName>
        <fullName evidence="9 11">SAICAR synthetase</fullName>
    </alternativeName>
</protein>
<keyword evidence="6 11" id="KW-0547">Nucleotide-binding</keyword>
<dbReference type="HAMAP" id="MF_00137">
    <property type="entry name" value="SAICAR_synth"/>
    <property type="match status" value="1"/>
</dbReference>
<dbReference type="InterPro" id="IPR028923">
    <property type="entry name" value="SAICAR_synt/ADE2_N"/>
</dbReference>
<dbReference type="InterPro" id="IPR001636">
    <property type="entry name" value="SAICAR_synth"/>
</dbReference>
<feature type="domain" description="SAICAR synthetase/ADE2 N-terminal" evidence="12">
    <location>
        <begin position="11"/>
        <end position="258"/>
    </location>
</feature>
<dbReference type="GO" id="GO:0005737">
    <property type="term" value="C:cytoplasm"/>
    <property type="evidence" value="ECO:0007669"/>
    <property type="project" value="TreeGrafter"/>
</dbReference>
<dbReference type="GO" id="GO:0006189">
    <property type="term" value="P:'de novo' IMP biosynthetic process"/>
    <property type="evidence" value="ECO:0007669"/>
    <property type="project" value="UniProtKB-UniRule"/>
</dbReference>
<dbReference type="PROSITE" id="PS01058">
    <property type="entry name" value="SAICAR_SYNTHETASE_2"/>
    <property type="match status" value="1"/>
</dbReference>
<evidence type="ECO:0000256" key="6">
    <source>
        <dbReference type="ARBA" id="ARBA00022741"/>
    </source>
</evidence>
<evidence type="ECO:0000256" key="11">
    <source>
        <dbReference type="HAMAP-Rule" id="MF_00137"/>
    </source>
</evidence>
<dbReference type="Gene3D" id="3.30.200.20">
    <property type="entry name" value="Phosphorylase Kinase, domain 1"/>
    <property type="match status" value="1"/>
</dbReference>
<dbReference type="GO" id="GO:0004639">
    <property type="term" value="F:phosphoribosylaminoimidazolesuccinocarboxamide synthase activity"/>
    <property type="evidence" value="ECO:0007669"/>
    <property type="project" value="UniProtKB-UniRule"/>
</dbReference>
<dbReference type="PANTHER" id="PTHR43700:SF1">
    <property type="entry name" value="PHOSPHORIBOSYLAMINOIMIDAZOLE-SUCCINOCARBOXAMIDE SYNTHASE"/>
    <property type="match status" value="1"/>
</dbReference>
<gene>
    <name evidence="11" type="primary">purC</name>
    <name evidence="13" type="ORF">COM45_08260</name>
</gene>
<dbReference type="NCBIfam" id="NF010568">
    <property type="entry name" value="PRK13961.1"/>
    <property type="match status" value="1"/>
</dbReference>
<dbReference type="PROSITE" id="PS01057">
    <property type="entry name" value="SAICAR_SYNTHETASE_1"/>
    <property type="match status" value="1"/>
</dbReference>
<comment type="catalytic activity">
    <reaction evidence="10 11">
        <text>5-amino-1-(5-phospho-D-ribosyl)imidazole-4-carboxylate + L-aspartate + ATP = (2S)-2-[5-amino-1-(5-phospho-beta-D-ribosyl)imidazole-4-carboxamido]succinate + ADP + phosphate + 2 H(+)</text>
        <dbReference type="Rhea" id="RHEA:22628"/>
        <dbReference type="ChEBI" id="CHEBI:15378"/>
        <dbReference type="ChEBI" id="CHEBI:29991"/>
        <dbReference type="ChEBI" id="CHEBI:30616"/>
        <dbReference type="ChEBI" id="CHEBI:43474"/>
        <dbReference type="ChEBI" id="CHEBI:58443"/>
        <dbReference type="ChEBI" id="CHEBI:77657"/>
        <dbReference type="ChEBI" id="CHEBI:456216"/>
        <dbReference type="EC" id="6.3.2.6"/>
    </reaction>
</comment>
<dbReference type="EMBL" id="NWBP01000024">
    <property type="protein sequence ID" value="PCC82545.1"/>
    <property type="molecule type" value="Genomic_DNA"/>
</dbReference>
<evidence type="ECO:0000256" key="9">
    <source>
        <dbReference type="ARBA" id="ARBA00030409"/>
    </source>
</evidence>
<dbReference type="NCBIfam" id="TIGR00081">
    <property type="entry name" value="purC"/>
    <property type="match status" value="1"/>
</dbReference>
<reference evidence="13 14" key="1">
    <citation type="submission" date="2017-09" db="EMBL/GenBank/DDBJ databases">
        <title>Draft Genome Sequence of Corynebacterium accolens AH4003.</title>
        <authorList>
            <person name="Chen Y."/>
            <person name="Oosthuysen W.F."/>
            <person name="Kelley S."/>
            <person name="Horswill A."/>
        </authorList>
    </citation>
    <scope>NUCLEOTIDE SEQUENCE [LARGE SCALE GENOMIC DNA]</scope>
    <source>
        <strain evidence="13 14">AH4003</strain>
    </source>
</reference>
<dbReference type="SUPFAM" id="SSF56104">
    <property type="entry name" value="SAICAR synthase-like"/>
    <property type="match status" value="1"/>
</dbReference>
<keyword evidence="7 11" id="KW-0658">Purine biosynthesis</keyword>
<evidence type="ECO:0000256" key="3">
    <source>
        <dbReference type="ARBA" id="ARBA00012217"/>
    </source>
</evidence>
<comment type="caution">
    <text evidence="13">The sequence shown here is derived from an EMBL/GenBank/DDBJ whole genome shotgun (WGS) entry which is preliminary data.</text>
</comment>
<evidence type="ECO:0000256" key="4">
    <source>
        <dbReference type="ARBA" id="ARBA00016460"/>
    </source>
</evidence>
<evidence type="ECO:0000256" key="2">
    <source>
        <dbReference type="ARBA" id="ARBA00010190"/>
    </source>
</evidence>
<dbReference type="FunFam" id="3.30.470.20:FF:000015">
    <property type="entry name" value="Phosphoribosylaminoimidazole-succinocarboxamide synthase"/>
    <property type="match status" value="1"/>
</dbReference>
<name>A0A2A4AFI3_9CORY</name>
<evidence type="ECO:0000256" key="7">
    <source>
        <dbReference type="ARBA" id="ARBA00022755"/>
    </source>
</evidence>
<dbReference type="GO" id="GO:0005524">
    <property type="term" value="F:ATP binding"/>
    <property type="evidence" value="ECO:0007669"/>
    <property type="project" value="UniProtKB-KW"/>
</dbReference>
<dbReference type="EC" id="6.3.2.6" evidence="3 11"/>
<dbReference type="InterPro" id="IPR018236">
    <property type="entry name" value="SAICAR_synthetase_CS"/>
</dbReference>
<dbReference type="Gene3D" id="3.30.470.20">
    <property type="entry name" value="ATP-grasp fold, B domain"/>
    <property type="match status" value="1"/>
</dbReference>
<evidence type="ECO:0000256" key="1">
    <source>
        <dbReference type="ARBA" id="ARBA00004672"/>
    </source>
</evidence>
<keyword evidence="5 11" id="KW-0436">Ligase</keyword>
<evidence type="ECO:0000259" key="12">
    <source>
        <dbReference type="Pfam" id="PF01259"/>
    </source>
</evidence>
<evidence type="ECO:0000256" key="10">
    <source>
        <dbReference type="ARBA" id="ARBA00048475"/>
    </source>
</evidence>
<sequence>MRPELSSYKHLASGKVRDIYDVDENTLLMVVSDRISAYDHSLDPAIPDKGRVLTANSKFFFDVIDFPNHLAGPLDDERIPEEVLGRAMVVKKLDMLPFECVARGYLTGSGLKEYKESGTVCGIELPEGLTEASRLPEPIFTPATKAAQGEHDENVSFDAVVAKLGKERAEELRAATLRIYSEAARIAEEKGIILADTKFEFGLDENGTLILADEVLTPDSSRYWPADTYEEGKVQPSFDKQYVRNWLTSPESGWDQASDAKPPRLPDDVVEATRARYVEAYERLSGNSF</sequence>
<dbReference type="PANTHER" id="PTHR43700">
    <property type="entry name" value="PHOSPHORIBOSYLAMINOIMIDAZOLE-SUCCINOCARBOXAMIDE SYNTHASE"/>
    <property type="match status" value="1"/>
</dbReference>